<evidence type="ECO:0000313" key="2">
    <source>
        <dbReference type="EMBL" id="KAK9307864.1"/>
    </source>
</evidence>
<evidence type="ECO:0000313" key="3">
    <source>
        <dbReference type="Proteomes" id="UP001432146"/>
    </source>
</evidence>
<dbReference type="Proteomes" id="UP001432146">
    <property type="component" value="Unassembled WGS sequence"/>
</dbReference>
<dbReference type="EMBL" id="JAWNGG020000025">
    <property type="protein sequence ID" value="KAK9307864.1"/>
    <property type="molecule type" value="Genomic_DNA"/>
</dbReference>
<dbReference type="AlphaFoldDB" id="A0AAW1AD77"/>
<comment type="caution">
    <text evidence="2">The sequence shown here is derived from an EMBL/GenBank/DDBJ whole genome shotgun (WGS) entry which is preliminary data.</text>
</comment>
<gene>
    <name evidence="2" type="ORF">QLX08_001931</name>
</gene>
<evidence type="ECO:0000256" key="1">
    <source>
        <dbReference type="SAM" id="MobiDB-lite"/>
    </source>
</evidence>
<organism evidence="2 3">
    <name type="scientific">Tetragonisca angustula</name>
    <dbReference type="NCBI Taxonomy" id="166442"/>
    <lineage>
        <taxon>Eukaryota</taxon>
        <taxon>Metazoa</taxon>
        <taxon>Ecdysozoa</taxon>
        <taxon>Arthropoda</taxon>
        <taxon>Hexapoda</taxon>
        <taxon>Insecta</taxon>
        <taxon>Pterygota</taxon>
        <taxon>Neoptera</taxon>
        <taxon>Endopterygota</taxon>
        <taxon>Hymenoptera</taxon>
        <taxon>Apocrita</taxon>
        <taxon>Aculeata</taxon>
        <taxon>Apoidea</taxon>
        <taxon>Anthophila</taxon>
        <taxon>Apidae</taxon>
        <taxon>Tetragonisca</taxon>
    </lineage>
</organism>
<accession>A0AAW1AD77</accession>
<name>A0AAW1AD77_9HYME</name>
<proteinExistence type="predicted"/>
<sequence>MPVNPVIAKVDEQHASYWDSDRCDLANRRYAQRATEKRPLCTSSTRDIEYTQRSPGPVEQFTVFSPTAPL</sequence>
<feature type="region of interest" description="Disordered" evidence="1">
    <location>
        <begin position="34"/>
        <end position="54"/>
    </location>
</feature>
<reference evidence="2 3" key="1">
    <citation type="submission" date="2024-05" db="EMBL/GenBank/DDBJ databases">
        <title>The nuclear and mitochondrial genome assemblies of Tetragonisca angustula (Apidae: Meliponini), a tiny yet remarkable pollinator in the Neotropics.</title>
        <authorList>
            <person name="Ferrari R."/>
            <person name="Ricardo P.C."/>
            <person name="Dias F.C."/>
            <person name="Araujo N.S."/>
            <person name="Soares D.O."/>
            <person name="Zhou Q.-S."/>
            <person name="Zhu C.-D."/>
            <person name="Coutinho L."/>
            <person name="Airas M.C."/>
            <person name="Batista T.M."/>
        </authorList>
    </citation>
    <scope>NUCLEOTIDE SEQUENCE [LARGE SCALE GENOMIC DNA]</scope>
    <source>
        <strain evidence="2">ASF017062</strain>
        <tissue evidence="2">Abdomen</tissue>
    </source>
</reference>
<keyword evidence="3" id="KW-1185">Reference proteome</keyword>
<protein>
    <submittedName>
        <fullName evidence="2">Uncharacterized protein</fullName>
    </submittedName>
</protein>